<protein>
    <submittedName>
        <fullName evidence="12">Wzz/FepE/Etk N-terminal domain-containing protein</fullName>
    </submittedName>
</protein>
<evidence type="ECO:0000256" key="9">
    <source>
        <dbReference type="SAM" id="MobiDB-lite"/>
    </source>
</evidence>
<dbReference type="Gene3D" id="3.40.50.300">
    <property type="entry name" value="P-loop containing nucleotide triphosphate hydrolases"/>
    <property type="match status" value="1"/>
</dbReference>
<reference evidence="13" key="1">
    <citation type="journal article" date="2019" name="Int. J. Syst. Evol. Microbiol.">
        <title>The Global Catalogue of Microorganisms (GCM) 10K type strain sequencing project: providing services to taxonomists for standard genome sequencing and annotation.</title>
        <authorList>
            <consortium name="The Broad Institute Genomics Platform"/>
            <consortium name="The Broad Institute Genome Sequencing Center for Infectious Disease"/>
            <person name="Wu L."/>
            <person name="Ma J."/>
        </authorList>
    </citation>
    <scope>NUCLEOTIDE SEQUENCE [LARGE SCALE GENOMIC DNA]</scope>
    <source>
        <strain evidence="13">CCUG 62763</strain>
    </source>
</reference>
<feature type="domain" description="Polysaccharide chain length determinant N-terminal" evidence="11">
    <location>
        <begin position="2"/>
        <end position="73"/>
    </location>
</feature>
<evidence type="ECO:0000313" key="12">
    <source>
        <dbReference type="EMBL" id="MFC4693811.1"/>
    </source>
</evidence>
<evidence type="ECO:0000256" key="5">
    <source>
        <dbReference type="ARBA" id="ARBA00022741"/>
    </source>
</evidence>
<dbReference type="RefSeq" id="WP_387988529.1">
    <property type="nucleotide sequence ID" value="NZ_JBHSGR010000009.1"/>
</dbReference>
<keyword evidence="8 10" id="KW-0472">Membrane</keyword>
<dbReference type="InterPro" id="IPR050445">
    <property type="entry name" value="Bact_polysacc_biosynth/exp"/>
</dbReference>
<evidence type="ECO:0000259" key="11">
    <source>
        <dbReference type="Pfam" id="PF02706"/>
    </source>
</evidence>
<dbReference type="CDD" id="cd05387">
    <property type="entry name" value="BY-kinase"/>
    <property type="match status" value="1"/>
</dbReference>
<name>A0ABV9LJA9_9ACTN</name>
<organism evidence="12 13">
    <name type="scientific">Geodermatophilus arenarius</name>
    <dbReference type="NCBI Taxonomy" id="1137990"/>
    <lineage>
        <taxon>Bacteria</taxon>
        <taxon>Bacillati</taxon>
        <taxon>Actinomycetota</taxon>
        <taxon>Actinomycetes</taxon>
        <taxon>Geodermatophilales</taxon>
        <taxon>Geodermatophilaceae</taxon>
        <taxon>Geodermatophilus</taxon>
    </lineage>
</organism>
<evidence type="ECO:0000256" key="10">
    <source>
        <dbReference type="SAM" id="Phobius"/>
    </source>
</evidence>
<keyword evidence="4 10" id="KW-0812">Transmembrane</keyword>
<sequence length="455" mass="46897">MTLQDYLRVLRRGWWVIAALTVLGALAGLAVTLSTTPTYSTQATVYVSVSGDESPADLQSGQSFATQRAVTYADLAETRTVLQSAAGSLGDGTDVDDLRASVSATPREGTSLIDVGASGSDPNVVVARADAVATALTTEAPLLDALGPTSPVRLTVVQGAETPEAPEAPRPRNNLFIGIAVGLVLGVAAVVVADALSTRIRSTTDLPPSPRLVTLTSMPAPQKRSRHVARTDARLEAFRQLRANLLFGSDVRETIAVTGVTGASDAQGVARQLAAAFAEIGSNVVVVDVDLRADDGRRDRSARRADAGPPAPGVADVLGGTAKVDDVVTLVPGEKVFEVPAGRVDASSAQRMSTPAMRKLLDALKEPFDYVVLACPPLVERSESAVAAKLAGSALVVVESGATKRAEFLLGLELLAGVGVTSVSVAIDHVRAQDLGGGRFGRIEGPEPPAAVVPA</sequence>
<evidence type="ECO:0000256" key="1">
    <source>
        <dbReference type="ARBA" id="ARBA00004651"/>
    </source>
</evidence>
<dbReference type="SUPFAM" id="SSF52540">
    <property type="entry name" value="P-loop containing nucleoside triphosphate hydrolases"/>
    <property type="match status" value="1"/>
</dbReference>
<dbReference type="InterPro" id="IPR003856">
    <property type="entry name" value="LPS_length_determ_N"/>
</dbReference>
<keyword evidence="13" id="KW-1185">Reference proteome</keyword>
<accession>A0ABV9LJA9</accession>
<dbReference type="PANTHER" id="PTHR32309:SF31">
    <property type="entry name" value="CAPSULAR EXOPOLYSACCHARIDE FAMILY"/>
    <property type="match status" value="1"/>
</dbReference>
<feature type="transmembrane region" description="Helical" evidence="10">
    <location>
        <begin position="12"/>
        <end position="33"/>
    </location>
</feature>
<keyword evidence="3" id="KW-1003">Cell membrane</keyword>
<evidence type="ECO:0000256" key="8">
    <source>
        <dbReference type="ARBA" id="ARBA00023136"/>
    </source>
</evidence>
<dbReference type="InterPro" id="IPR005702">
    <property type="entry name" value="Wzc-like_C"/>
</dbReference>
<keyword evidence="6" id="KW-0067">ATP-binding</keyword>
<proteinExistence type="inferred from homology"/>
<gene>
    <name evidence="12" type="ORF">ACFO3M_10485</name>
</gene>
<feature type="transmembrane region" description="Helical" evidence="10">
    <location>
        <begin position="175"/>
        <end position="196"/>
    </location>
</feature>
<evidence type="ECO:0000256" key="4">
    <source>
        <dbReference type="ARBA" id="ARBA00022692"/>
    </source>
</evidence>
<comment type="similarity">
    <text evidence="2">Belongs to the CpsC/CapA family.</text>
</comment>
<keyword evidence="7 10" id="KW-1133">Transmembrane helix</keyword>
<dbReference type="Pfam" id="PF02706">
    <property type="entry name" value="Wzz"/>
    <property type="match status" value="1"/>
</dbReference>
<evidence type="ECO:0000256" key="6">
    <source>
        <dbReference type="ARBA" id="ARBA00022840"/>
    </source>
</evidence>
<comment type="subcellular location">
    <subcellularLocation>
        <location evidence="1">Cell membrane</location>
        <topology evidence="1">Multi-pass membrane protein</topology>
    </subcellularLocation>
</comment>
<dbReference type="InterPro" id="IPR027417">
    <property type="entry name" value="P-loop_NTPase"/>
</dbReference>
<dbReference type="EMBL" id="JBHSGR010000009">
    <property type="protein sequence ID" value="MFC4693811.1"/>
    <property type="molecule type" value="Genomic_DNA"/>
</dbReference>
<dbReference type="PANTHER" id="PTHR32309">
    <property type="entry name" value="TYROSINE-PROTEIN KINASE"/>
    <property type="match status" value="1"/>
</dbReference>
<evidence type="ECO:0000256" key="2">
    <source>
        <dbReference type="ARBA" id="ARBA00006683"/>
    </source>
</evidence>
<evidence type="ECO:0000256" key="7">
    <source>
        <dbReference type="ARBA" id="ARBA00022989"/>
    </source>
</evidence>
<comment type="caution">
    <text evidence="12">The sequence shown here is derived from an EMBL/GenBank/DDBJ whole genome shotgun (WGS) entry which is preliminary data.</text>
</comment>
<evidence type="ECO:0000256" key="3">
    <source>
        <dbReference type="ARBA" id="ARBA00022475"/>
    </source>
</evidence>
<dbReference type="Proteomes" id="UP001596025">
    <property type="component" value="Unassembled WGS sequence"/>
</dbReference>
<keyword evidence="5" id="KW-0547">Nucleotide-binding</keyword>
<feature type="region of interest" description="Disordered" evidence="9">
    <location>
        <begin position="298"/>
        <end position="318"/>
    </location>
</feature>
<evidence type="ECO:0000313" key="13">
    <source>
        <dbReference type="Proteomes" id="UP001596025"/>
    </source>
</evidence>